<dbReference type="GO" id="GO:0016462">
    <property type="term" value="F:pyrophosphatase activity"/>
    <property type="evidence" value="ECO:0007669"/>
    <property type="project" value="UniProtKB-ARBA"/>
</dbReference>
<keyword evidence="1" id="KW-0677">Repeat</keyword>
<dbReference type="CDD" id="cd03671">
    <property type="entry name" value="NUDIX_Ap4A_hydrolase_plant_like"/>
    <property type="match status" value="1"/>
</dbReference>
<organism evidence="7">
    <name type="scientific">Chromera velia CCMP2878</name>
    <dbReference type="NCBI Taxonomy" id="1169474"/>
    <lineage>
        <taxon>Eukaryota</taxon>
        <taxon>Sar</taxon>
        <taxon>Alveolata</taxon>
        <taxon>Colpodellida</taxon>
        <taxon>Chromeraceae</taxon>
        <taxon>Chromera</taxon>
    </lineage>
</organism>
<dbReference type="PROSITE" id="PS50297">
    <property type="entry name" value="ANK_REP_REGION"/>
    <property type="match status" value="2"/>
</dbReference>
<feature type="compositionally biased region" description="Low complexity" evidence="5">
    <location>
        <begin position="193"/>
        <end position="205"/>
    </location>
</feature>
<evidence type="ECO:0000313" key="7">
    <source>
        <dbReference type="EMBL" id="CEM24665.1"/>
    </source>
</evidence>
<dbReference type="SUPFAM" id="SSF55811">
    <property type="entry name" value="Nudix"/>
    <property type="match status" value="1"/>
</dbReference>
<dbReference type="Pfam" id="PF12796">
    <property type="entry name" value="Ank_2"/>
    <property type="match status" value="1"/>
</dbReference>
<feature type="domain" description="Nudix hydrolase" evidence="6">
    <location>
        <begin position="282"/>
        <end position="427"/>
    </location>
</feature>
<evidence type="ECO:0000256" key="4">
    <source>
        <dbReference type="PROSITE-ProRule" id="PRU00023"/>
    </source>
</evidence>
<feature type="repeat" description="ANK" evidence="4">
    <location>
        <begin position="108"/>
        <end position="140"/>
    </location>
</feature>
<keyword evidence="2" id="KW-0378">Hydrolase</keyword>
<dbReference type="InterPro" id="IPR002110">
    <property type="entry name" value="Ankyrin_rpt"/>
</dbReference>
<dbReference type="InterPro" id="IPR036770">
    <property type="entry name" value="Ankyrin_rpt-contain_sf"/>
</dbReference>
<dbReference type="VEuPathDB" id="CryptoDB:Cvel_20631"/>
<dbReference type="SUPFAM" id="SSF48403">
    <property type="entry name" value="Ankyrin repeat"/>
    <property type="match status" value="1"/>
</dbReference>
<dbReference type="PANTHER" id="PTHR24171">
    <property type="entry name" value="ANKYRIN REPEAT DOMAIN-CONTAINING PROTEIN 39-RELATED"/>
    <property type="match status" value="1"/>
</dbReference>
<name>A0A0G4G7S2_9ALVE</name>
<accession>A0A0G4G7S2</accession>
<dbReference type="SMART" id="SM00248">
    <property type="entry name" value="ANK"/>
    <property type="match status" value="3"/>
</dbReference>
<feature type="region of interest" description="Disordered" evidence="5">
    <location>
        <begin position="178"/>
        <end position="281"/>
    </location>
</feature>
<dbReference type="PRINTS" id="PR01415">
    <property type="entry name" value="ANKYRIN"/>
</dbReference>
<dbReference type="EMBL" id="CDMZ01000960">
    <property type="protein sequence ID" value="CEM24665.1"/>
    <property type="molecule type" value="Genomic_DNA"/>
</dbReference>
<keyword evidence="3 4" id="KW-0040">ANK repeat</keyword>
<dbReference type="InterPro" id="IPR020084">
    <property type="entry name" value="NUDIX_hydrolase_CS"/>
</dbReference>
<dbReference type="InterPro" id="IPR000086">
    <property type="entry name" value="NUDIX_hydrolase_dom"/>
</dbReference>
<dbReference type="InterPro" id="IPR015797">
    <property type="entry name" value="NUDIX_hydrolase-like_dom_sf"/>
</dbReference>
<proteinExistence type="predicted"/>
<dbReference type="PROSITE" id="PS00893">
    <property type="entry name" value="NUDIX_BOX"/>
    <property type="match status" value="1"/>
</dbReference>
<sequence length="445" mass="47964">MNSVMTDERLHKLVRDGDLEGARFLLGTEEGKALVKVKDKLQRTPLHLAAFNGNKPMTQALISAGASVHATAADGMTALHFAAMKGQDDTVQLLIQKGGNVNQKMSKGQRSVAHLAAKSGHTSTLKLLAAFGANLSVVNSQKQTPLDLLSCSDKEKEALIEEAKQMATQVRNRKLLAPAEAEGGGEEKEKQMAEGGAAVSSSSASIGPQLPPHLSSSSSSSASIGPQLPPHLAKRPLEESREIPEEEKDGTGQTEESVTKKPRTAAADADADEEMSSAHPRRYRPNVGVVIFNKEGQVLVGERLKPAGAWQLPQGGIADGESPVDAAWREMYEETGLRKGAHAVELVGPVPGDPLTYDFPQEKKGWVGQAQRFFLFFSPDDDLPSKTDVGGKDGEPPEFSRMAWRSFEQVVSGMVSFKKPVYEELQRRTVPAIEAFLKSRDGKNN</sequence>
<dbReference type="PROSITE" id="PS51462">
    <property type="entry name" value="NUDIX"/>
    <property type="match status" value="1"/>
</dbReference>
<dbReference type="InterPro" id="IPR022927">
    <property type="entry name" value="RppH"/>
</dbReference>
<dbReference type="PROSITE" id="PS50088">
    <property type="entry name" value="ANK_REPEAT"/>
    <property type="match status" value="3"/>
</dbReference>
<gene>
    <name evidence="7" type="ORF">Cvel_20631</name>
</gene>
<feature type="repeat" description="ANK" evidence="4">
    <location>
        <begin position="41"/>
        <end position="73"/>
    </location>
</feature>
<dbReference type="Gene3D" id="3.90.79.10">
    <property type="entry name" value="Nucleoside Triphosphate Pyrophosphohydrolase"/>
    <property type="match status" value="1"/>
</dbReference>
<dbReference type="Gene3D" id="1.25.40.20">
    <property type="entry name" value="Ankyrin repeat-containing domain"/>
    <property type="match status" value="2"/>
</dbReference>
<dbReference type="Pfam" id="PF00293">
    <property type="entry name" value="NUDIX"/>
    <property type="match status" value="1"/>
</dbReference>
<reference evidence="7" key="1">
    <citation type="submission" date="2014-11" db="EMBL/GenBank/DDBJ databases">
        <authorList>
            <person name="Otto D Thomas"/>
            <person name="Naeem Raeece"/>
        </authorList>
    </citation>
    <scope>NUCLEOTIDE SEQUENCE</scope>
</reference>
<evidence type="ECO:0000256" key="2">
    <source>
        <dbReference type="ARBA" id="ARBA00022801"/>
    </source>
</evidence>
<dbReference type="AlphaFoldDB" id="A0A0G4G7S2"/>
<protein>
    <recommendedName>
        <fullName evidence="6">Nudix hydrolase domain-containing protein</fullName>
    </recommendedName>
</protein>
<evidence type="ECO:0000256" key="1">
    <source>
        <dbReference type="ARBA" id="ARBA00022737"/>
    </source>
</evidence>
<evidence type="ECO:0000259" key="6">
    <source>
        <dbReference type="PROSITE" id="PS51462"/>
    </source>
</evidence>
<evidence type="ECO:0000256" key="5">
    <source>
        <dbReference type="SAM" id="MobiDB-lite"/>
    </source>
</evidence>
<feature type="repeat" description="ANK" evidence="4">
    <location>
        <begin position="74"/>
        <end position="106"/>
    </location>
</feature>
<evidence type="ECO:0000256" key="3">
    <source>
        <dbReference type="ARBA" id="ARBA00023043"/>
    </source>
</evidence>